<comment type="caution">
    <text evidence="2">The sequence shown here is derived from an EMBL/GenBank/DDBJ whole genome shotgun (WGS) entry which is preliminary data.</text>
</comment>
<evidence type="ECO:0000259" key="1">
    <source>
        <dbReference type="Pfam" id="PF12697"/>
    </source>
</evidence>
<gene>
    <name evidence="2" type="ORF">OFY17_14460</name>
</gene>
<dbReference type="Pfam" id="PF12697">
    <property type="entry name" value="Abhydrolase_6"/>
    <property type="match status" value="1"/>
</dbReference>
<dbReference type="InterPro" id="IPR029058">
    <property type="entry name" value="AB_hydrolase_fold"/>
</dbReference>
<proteinExistence type="predicted"/>
<dbReference type="SUPFAM" id="SSF53474">
    <property type="entry name" value="alpha/beta-Hydrolases"/>
    <property type="match status" value="1"/>
</dbReference>
<organism evidence="2 3">
    <name type="scientific">Marinomonas sargassi</name>
    <dbReference type="NCBI Taxonomy" id="2984494"/>
    <lineage>
        <taxon>Bacteria</taxon>
        <taxon>Pseudomonadati</taxon>
        <taxon>Pseudomonadota</taxon>
        <taxon>Gammaproteobacteria</taxon>
        <taxon>Oceanospirillales</taxon>
        <taxon>Oceanospirillaceae</taxon>
        <taxon>Marinomonas</taxon>
    </lineage>
</organism>
<feature type="domain" description="AB hydrolase-1" evidence="1">
    <location>
        <begin position="62"/>
        <end position="307"/>
    </location>
</feature>
<reference evidence="2 3" key="1">
    <citation type="submission" date="2022-10" db="EMBL/GenBank/DDBJ databases">
        <title>Marinomonas transparenta sp. nov. and Marinomonas sargassi sp. nov., isolated from marine alga (Sargassum natans (L.) Gaillon).</title>
        <authorList>
            <person name="Wang Y."/>
        </authorList>
    </citation>
    <scope>NUCLEOTIDE SEQUENCE [LARGE SCALE GENOMIC DNA]</scope>
    <source>
        <strain evidence="2 3">C2222</strain>
    </source>
</reference>
<dbReference type="Proteomes" id="UP001209713">
    <property type="component" value="Unassembled WGS sequence"/>
</dbReference>
<dbReference type="PANTHER" id="PTHR42886">
    <property type="entry name" value="RE40534P-RELATED"/>
    <property type="match status" value="1"/>
</dbReference>
<dbReference type="EMBL" id="JAOVZB010000008">
    <property type="protein sequence ID" value="MCV2404065.1"/>
    <property type="molecule type" value="Genomic_DNA"/>
</dbReference>
<dbReference type="GO" id="GO:0016787">
    <property type="term" value="F:hydrolase activity"/>
    <property type="evidence" value="ECO:0007669"/>
    <property type="project" value="UniProtKB-KW"/>
</dbReference>
<accession>A0ABT2YVY6</accession>
<evidence type="ECO:0000313" key="2">
    <source>
        <dbReference type="EMBL" id="MCV2404065.1"/>
    </source>
</evidence>
<keyword evidence="2" id="KW-0378">Hydrolase</keyword>
<protein>
    <submittedName>
        <fullName evidence="2">Alpha/beta hydrolase</fullName>
    </submittedName>
</protein>
<evidence type="ECO:0000313" key="3">
    <source>
        <dbReference type="Proteomes" id="UP001209713"/>
    </source>
</evidence>
<sequence length="322" mass="36710">MVFLVVEKRFSGSVFFSLNEWLRVKMSFRGDTELVAWRSPVKDGYIQGYESLVDDKKPTIHFLHGNGFSVKTYSCFLQKLHGFNLILQDAAGHGDSSAGNHFVGWNATAERFIESLDQQRNRLPNTDLIGMGHSFGGCMTLLMNQASKPAFDAMVLLDPAFFPPRLVWMMRAVKMAGLRRHLPLAKKARRRRTKWETYADVRGNFHERGTFKGWESECLEDYISSSIKQSEDGHYYLGCPPWMEAEIFSTYPKGGWRAIKEISVPTYIVQGKDTFPYFKEAYKLAASLNPNIKVIEVEGGHCFMQQHSSKSAEAVLEILNRL</sequence>
<keyword evidence="3" id="KW-1185">Reference proteome</keyword>
<dbReference type="Gene3D" id="3.40.50.1820">
    <property type="entry name" value="alpha/beta hydrolase"/>
    <property type="match status" value="1"/>
</dbReference>
<name>A0ABT2YVY6_9GAMM</name>
<dbReference type="RefSeq" id="WP_263531444.1">
    <property type="nucleotide sequence ID" value="NZ_JAOVZB010000008.1"/>
</dbReference>
<dbReference type="InterPro" id="IPR000073">
    <property type="entry name" value="AB_hydrolase_1"/>
</dbReference>
<dbReference type="PANTHER" id="PTHR42886:SF29">
    <property type="entry name" value="PUMMELIG, ISOFORM A"/>
    <property type="match status" value="1"/>
</dbReference>